<evidence type="ECO:0000313" key="2">
    <source>
        <dbReference type="Proteomes" id="UP000198243"/>
    </source>
</evidence>
<dbReference type="Proteomes" id="UP000198243">
    <property type="component" value="Chromosome I"/>
</dbReference>
<gene>
    <name evidence="1" type="ORF">GA0070607_5767</name>
</gene>
<organism evidence="1 2">
    <name type="scientific">Micromonospora coriariae</name>
    <dbReference type="NCBI Taxonomy" id="285665"/>
    <lineage>
        <taxon>Bacteria</taxon>
        <taxon>Bacillati</taxon>
        <taxon>Actinomycetota</taxon>
        <taxon>Actinomycetes</taxon>
        <taxon>Micromonosporales</taxon>
        <taxon>Micromonosporaceae</taxon>
        <taxon>Micromonospora</taxon>
    </lineage>
</organism>
<dbReference type="RefSeq" id="WP_089020936.1">
    <property type="nucleotide sequence ID" value="NZ_LT607412.1"/>
</dbReference>
<name>A0A1C4XTZ7_9ACTN</name>
<accession>A0A1C4XTZ7</accession>
<dbReference type="OrthoDB" id="3381972at2"/>
<evidence type="ECO:0000313" key="1">
    <source>
        <dbReference type="EMBL" id="SCF11979.1"/>
    </source>
</evidence>
<dbReference type="AlphaFoldDB" id="A0A1C4XTZ7"/>
<dbReference type="EMBL" id="LT607412">
    <property type="protein sequence ID" value="SCF11979.1"/>
    <property type="molecule type" value="Genomic_DNA"/>
</dbReference>
<proteinExistence type="predicted"/>
<keyword evidence="2" id="KW-1185">Reference proteome</keyword>
<sequence length="141" mass="15337">MWQPPTPAEQELWNAVVAGVRAVNQMDHGRFRASVVRLLRLPNAWTHEVLRDTAELLVDELDPDGKVDRRLLAALLPDGHRPPVADVPGEPALTRHGLLLIAQLADAAQVNVGAFVDVALAMNRRAEGTVAASVPHCRIGR</sequence>
<protein>
    <submittedName>
        <fullName evidence="1">Uncharacterized protein</fullName>
    </submittedName>
</protein>
<reference evidence="2" key="1">
    <citation type="submission" date="2016-06" db="EMBL/GenBank/DDBJ databases">
        <authorList>
            <person name="Varghese N."/>
            <person name="Submissions Spin"/>
        </authorList>
    </citation>
    <scope>NUCLEOTIDE SEQUENCE [LARGE SCALE GENOMIC DNA]</scope>
    <source>
        <strain evidence="2">DSM 44875</strain>
    </source>
</reference>